<dbReference type="VEuPathDB" id="FungiDB:DD237_006155"/>
<dbReference type="PANTHER" id="PTHR22050">
    <property type="entry name" value="RW1 PROTEIN HOMOLOG"/>
    <property type="match status" value="1"/>
</dbReference>
<evidence type="ECO:0000313" key="5">
    <source>
        <dbReference type="Proteomes" id="UP000282087"/>
    </source>
</evidence>
<dbReference type="EMBL" id="QKXF01000769">
    <property type="protein sequence ID" value="RQM09084.1"/>
    <property type="molecule type" value="Genomic_DNA"/>
</dbReference>
<dbReference type="PANTHER" id="PTHR22050:SF0">
    <property type="entry name" value="TRANSMEMBRANE PROTEIN 131 HOMOLOG"/>
    <property type="match status" value="1"/>
</dbReference>
<organism evidence="3 5">
    <name type="scientific">Peronospora effusa</name>
    <dbReference type="NCBI Taxonomy" id="542832"/>
    <lineage>
        <taxon>Eukaryota</taxon>
        <taxon>Sar</taxon>
        <taxon>Stramenopiles</taxon>
        <taxon>Oomycota</taxon>
        <taxon>Peronosporomycetes</taxon>
        <taxon>Peronosporales</taxon>
        <taxon>Peronosporaceae</taxon>
        <taxon>Peronospora</taxon>
    </lineage>
</organism>
<keyword evidence="2" id="KW-0812">Transmembrane</keyword>
<feature type="region of interest" description="Disordered" evidence="1">
    <location>
        <begin position="1339"/>
        <end position="1513"/>
    </location>
</feature>
<evidence type="ECO:0000313" key="3">
    <source>
        <dbReference type="EMBL" id="RMX64059.1"/>
    </source>
</evidence>
<feature type="compositionally biased region" description="Polar residues" evidence="1">
    <location>
        <begin position="1341"/>
        <end position="1352"/>
    </location>
</feature>
<dbReference type="Proteomes" id="UP000286097">
    <property type="component" value="Unassembled WGS sequence"/>
</dbReference>
<reference evidence="5 6" key="1">
    <citation type="submission" date="2018-06" db="EMBL/GenBank/DDBJ databases">
        <title>Comparative genomics of downy mildews reveals potential adaptations to biotrophy.</title>
        <authorList>
            <person name="Fletcher K."/>
            <person name="Klosterman S.J."/>
            <person name="Derevnina L."/>
            <person name="Martin F."/>
            <person name="Koike S."/>
            <person name="Reyes Chin-Wo S."/>
            <person name="Mou B."/>
            <person name="Michelmore R."/>
        </authorList>
    </citation>
    <scope>NUCLEOTIDE SEQUENCE [LARGE SCALE GENOMIC DNA]</scope>
    <source>
        <strain evidence="4 6">R13</strain>
        <strain evidence="3 5">R14</strain>
    </source>
</reference>
<evidence type="ECO:0000256" key="1">
    <source>
        <dbReference type="SAM" id="MobiDB-lite"/>
    </source>
</evidence>
<feature type="transmembrane region" description="Helical" evidence="2">
    <location>
        <begin position="1217"/>
        <end position="1241"/>
    </location>
</feature>
<accession>A0A3M6VBS1</accession>
<feature type="region of interest" description="Disordered" evidence="1">
    <location>
        <begin position="1046"/>
        <end position="1067"/>
    </location>
</feature>
<name>A0A3M6VBS1_9STRA</name>
<evidence type="ECO:0000313" key="6">
    <source>
        <dbReference type="Proteomes" id="UP000286097"/>
    </source>
</evidence>
<keyword evidence="2" id="KW-1133">Transmembrane helix</keyword>
<proteinExistence type="predicted"/>
<sequence>MKTCIPERSYVGVQNNGRVPVTLDRADFTHEGFSLANDVRGIRLNPGDRFNVEFVFLPSQVELNGVNAHLRILTTSGLFSLPISSSEVAPNRYGVNAVRASIPAGKYFEQLLEFTNPSTSMIRISEIYASSSFVDLKLGNDSDWIFGPRWPREGDEEEYITSEIPGQYDKAFDYSRRAGRGAWDIPAGTTSPLISVSVQSHAIGVHLLYLHIATNDKLLMLVPVRIAILKPGIHIEPEAVDLGVLTESYEDEARELFFSLYNAGSTPIEILEIKVLESKLIVAAQLRGPAVILAQTRAYHTLVVQVRVNRDNIGGSCIASLLLKTNASSPELRNRKLRLYGQVVKGHLAFQLNQTFVGVVVPLKRVFSEDEKAADIIEEKESEGIAKVEETLAADLVSIASVKNSMAVLVGTSQVRTLRLWNRFDCPVEVQRVWVDDVLPDNDILQEVIVHEFQQVIVPVGESLPTISLQITPTFQNQDKLATSRSYSLMVETNGTLDRIPIYVYNGFLTLISTRGLHSYPVSGYYIDLHTDRRESTGECLLMPRDGVVPATPRIDGEKALTDTNAVHICRSLLFDLDKVASHKACMEMVEVTNENPVPLTLSIMKVSKNETVDVSIAAEISNAELFSHFPHNAGAGDKWNNITNFVSAGDSFVLQPGYRVVFHIKIKAKDTFGEITAPVMSLTTESEVFHLYARFVSVRGTIEPVTPVIVLPAMFPGRIERIQLQYRNTFDHLVTALKATVSSSKLQLLPMRETMAPKTVESVLNLIFYPWEDSACVGMLYFADCLLPLADPVAEHKCYQLSDYGEFVDKYDLDALRRRDAFWLERAATGIHLTSEAQVRLHTDIMDDVAEVTIKALLQRPMVTAPSGMALDPNNESLTVFGRKEFPLTGLFEMNHIFVHVRNPSNFSIMMELAIAEADDDLFYFCGEELRHTLQEADSGVKYDDPEICLEEWKTVAAYAAARHESRQKIDVPPFYYQKKIIKVYAGEEIQLGPIYYLPSKVQEVSTRVFVRNDLTHIEPVSLFAQSGKGTLNILMDGTSDRKSTPSYYTAGESAAVSEDNKPTQRSAPVELDGILSFSLTSDDALTNFTQVAEIVLSNTGRYGLTIRSVAVERDEHVLMESTWTSESSPNSDFVVTSDDFTCGRDDSKRIPKLLAPGEVAKFQVSFYASCFTAVSSSWLIIDTSDSVKGIRLEGTISTDAAFTCLRSRTPRSSQYTFVAVWMVAVVIAVISILYTVFLLTRDAWTSELELVSKKQSEQFDVHSENTDTDVVEVTATENHEESSTTALDNKSSAFPYQSLASINRMLADMEQVSLAPPACVVMPAVAELLERRRKELHSTVCSRSSQNDQLSKNDEAGNDKQNGKPTALTAKAKASTNKKVVRPRDQVPASDEASTARMASLRDTQNKVLKGAGRTDMLSATNATRLVPTPDQHFECSSKKSDKSWSEKPTKGFRSSVSSSRSAIGQHDTEQSSRMAKLSNFSMDFSGSSQHGSVRSAPVTSPPPKKEETPFEAFKSLSERWRTVTEQDDLNDHSRPALSGKFPGLEEWHDTLSFNTFAHNLRGPTAGRNGHDDTRARLYQDGFSVSSIPLPVEEKPRTITTKASPRKAPPGFTSADARPVEARAAFERFRPSGAPASSVPSTNNEFTGGSLFANNLPLFGPALPAKNEHKSPVGSAVCIGSGRSKVFRHLDGSQDSTK</sequence>
<feature type="compositionally biased region" description="Polar residues" evidence="1">
    <location>
        <begin position="1481"/>
        <end position="1495"/>
    </location>
</feature>
<dbReference type="GO" id="GO:0016020">
    <property type="term" value="C:membrane"/>
    <property type="evidence" value="ECO:0007669"/>
    <property type="project" value="TreeGrafter"/>
</dbReference>
<evidence type="ECO:0000256" key="2">
    <source>
        <dbReference type="SAM" id="Phobius"/>
    </source>
</evidence>
<gene>
    <name evidence="4" type="ORF">DD237_006155</name>
    <name evidence="3" type="ORF">DD238_006557</name>
</gene>
<feature type="transmembrane region" description="Helical" evidence="2">
    <location>
        <begin position="1166"/>
        <end position="1183"/>
    </location>
</feature>
<dbReference type="InterPro" id="IPR039877">
    <property type="entry name" value="TMEM131-like"/>
</dbReference>
<feature type="compositionally biased region" description="Basic and acidic residues" evidence="1">
    <location>
        <begin position="1353"/>
        <end position="1364"/>
    </location>
</feature>
<comment type="caution">
    <text evidence="3">The sequence shown here is derived from an EMBL/GenBank/DDBJ whole genome shotgun (WGS) entry which is preliminary data.</text>
</comment>
<dbReference type="EMBL" id="QLLG01000343">
    <property type="protein sequence ID" value="RMX64059.1"/>
    <property type="molecule type" value="Genomic_DNA"/>
</dbReference>
<protein>
    <recommendedName>
        <fullName evidence="7">Transmembrane protein 131-like N-terminal domain-containing protein</fullName>
    </recommendedName>
</protein>
<evidence type="ECO:0008006" key="7">
    <source>
        <dbReference type="Google" id="ProtNLM"/>
    </source>
</evidence>
<keyword evidence="5" id="KW-1185">Reference proteome</keyword>
<dbReference type="Proteomes" id="UP000282087">
    <property type="component" value="Unassembled WGS sequence"/>
</dbReference>
<feature type="compositionally biased region" description="Basic and acidic residues" evidence="1">
    <location>
        <begin position="1434"/>
        <end position="1452"/>
    </location>
</feature>
<keyword evidence="2" id="KW-0472">Membrane</keyword>
<evidence type="ECO:0000313" key="4">
    <source>
        <dbReference type="EMBL" id="RQM09084.1"/>
    </source>
</evidence>